<evidence type="ECO:0000256" key="1">
    <source>
        <dbReference type="SAM" id="MobiDB-lite"/>
    </source>
</evidence>
<sequence length="153" mass="16402">MRDDGSRARPLRSPRDGRVRWDRTAAILGAFALLAWTQTGLTGHAPEPALTADDLDGLHLHAGRDGFYVHSGEDGEAVPVGGAKAQSPHQSLSPQEFASIDEIAEEMREISDIQESGFGDSEALEARMEALGVEIAKRAVRSVGESLRAALED</sequence>
<gene>
    <name evidence="2" type="ORF">B5C34_07150</name>
</gene>
<proteinExistence type="predicted"/>
<dbReference type="RefSeq" id="WP_088712043.1">
    <property type="nucleotide sequence ID" value="NZ_NFZT01000001.1"/>
</dbReference>
<dbReference type="AlphaFoldDB" id="A0A219B4H1"/>
<comment type="caution">
    <text evidence="2">The sequence shown here is derived from an EMBL/GenBank/DDBJ whole genome shotgun (WGS) entry which is preliminary data.</text>
</comment>
<dbReference type="Proteomes" id="UP000198462">
    <property type="component" value="Unassembled WGS sequence"/>
</dbReference>
<evidence type="ECO:0000313" key="3">
    <source>
        <dbReference type="Proteomes" id="UP000198462"/>
    </source>
</evidence>
<evidence type="ECO:0000313" key="2">
    <source>
        <dbReference type="EMBL" id="OWV33257.1"/>
    </source>
</evidence>
<dbReference type="EMBL" id="NFZT01000001">
    <property type="protein sequence ID" value="OWV33257.1"/>
    <property type="molecule type" value="Genomic_DNA"/>
</dbReference>
<feature type="region of interest" description="Disordered" evidence="1">
    <location>
        <begin position="71"/>
        <end position="94"/>
    </location>
</feature>
<reference evidence="3" key="1">
    <citation type="submission" date="2017-05" db="EMBL/GenBank/DDBJ databases">
        <authorList>
            <person name="Lin X."/>
        </authorList>
    </citation>
    <scope>NUCLEOTIDE SEQUENCE [LARGE SCALE GENOMIC DNA]</scope>
    <source>
        <strain evidence="3">JLT2012</strain>
    </source>
</reference>
<protein>
    <submittedName>
        <fullName evidence="2">Uncharacterized protein</fullName>
    </submittedName>
</protein>
<name>A0A219B4H1_9SPHN</name>
<accession>A0A219B4H1</accession>
<keyword evidence="3" id="KW-1185">Reference proteome</keyword>
<organism evidence="2 3">
    <name type="scientific">Pacificimonas flava</name>
    <dbReference type="NCBI Taxonomy" id="1234595"/>
    <lineage>
        <taxon>Bacteria</taxon>
        <taxon>Pseudomonadati</taxon>
        <taxon>Pseudomonadota</taxon>
        <taxon>Alphaproteobacteria</taxon>
        <taxon>Sphingomonadales</taxon>
        <taxon>Sphingosinicellaceae</taxon>
        <taxon>Pacificimonas</taxon>
    </lineage>
</organism>